<name>A0ABP8Y171_9ACTN</name>
<evidence type="ECO:0000313" key="3">
    <source>
        <dbReference type="Proteomes" id="UP001499974"/>
    </source>
</evidence>
<accession>A0ABP8Y171</accession>
<evidence type="ECO:0000313" key="2">
    <source>
        <dbReference type="EMBL" id="GAA4719705.1"/>
    </source>
</evidence>
<feature type="chain" id="PRO_5047044185" evidence="1">
    <location>
        <begin position="28"/>
        <end position="269"/>
    </location>
</feature>
<dbReference type="RefSeq" id="WP_345523957.1">
    <property type="nucleotide sequence ID" value="NZ_BAABKM010000005.1"/>
</dbReference>
<comment type="caution">
    <text evidence="2">The sequence shown here is derived from an EMBL/GenBank/DDBJ whole genome shotgun (WGS) entry which is preliminary data.</text>
</comment>
<proteinExistence type="predicted"/>
<dbReference type="EMBL" id="BAABKM010000005">
    <property type="protein sequence ID" value="GAA4719705.1"/>
    <property type="molecule type" value="Genomic_DNA"/>
</dbReference>
<keyword evidence="3" id="KW-1185">Reference proteome</keyword>
<gene>
    <name evidence="2" type="ORF">GCM10023349_44690</name>
</gene>
<dbReference type="Proteomes" id="UP001499974">
    <property type="component" value="Unassembled WGS sequence"/>
</dbReference>
<sequence>MQLSTRTGAAGLTAALIATLAAPVATAAPAERRAAFKPTLAASTATVVAGHRLVLSGRVKPVRKGTEVVLQKRIGDAKWRPEAVLSTTRKGGFTYRDKPTTPGVRHYRAVVREDGRIKAGTSASVKVTVYRWQNLTDLDVRRSSYTNDVSSVSINAHEYGPAFVGYAEPWANAGMVDWNLERQCLRLTGRVGNGDDSDDLATATIDIVADGGSRYSKTFALATSELKTLSLQGVFRLAFEWTADNPSGTSQQHGGAQATLAKAQVLCSF</sequence>
<keyword evidence="1" id="KW-0732">Signal</keyword>
<protein>
    <submittedName>
        <fullName evidence="2">Uncharacterized protein</fullName>
    </submittedName>
</protein>
<feature type="signal peptide" evidence="1">
    <location>
        <begin position="1"/>
        <end position="27"/>
    </location>
</feature>
<organism evidence="2 3">
    <name type="scientific">Nocardioides conyzicola</name>
    <dbReference type="NCBI Taxonomy" id="1651781"/>
    <lineage>
        <taxon>Bacteria</taxon>
        <taxon>Bacillati</taxon>
        <taxon>Actinomycetota</taxon>
        <taxon>Actinomycetes</taxon>
        <taxon>Propionibacteriales</taxon>
        <taxon>Nocardioidaceae</taxon>
        <taxon>Nocardioides</taxon>
    </lineage>
</organism>
<evidence type="ECO:0000256" key="1">
    <source>
        <dbReference type="SAM" id="SignalP"/>
    </source>
</evidence>
<reference evidence="3" key="1">
    <citation type="journal article" date="2019" name="Int. J. Syst. Evol. Microbiol.">
        <title>The Global Catalogue of Microorganisms (GCM) 10K type strain sequencing project: providing services to taxonomists for standard genome sequencing and annotation.</title>
        <authorList>
            <consortium name="The Broad Institute Genomics Platform"/>
            <consortium name="The Broad Institute Genome Sequencing Center for Infectious Disease"/>
            <person name="Wu L."/>
            <person name="Ma J."/>
        </authorList>
    </citation>
    <scope>NUCLEOTIDE SEQUENCE [LARGE SCALE GENOMIC DNA]</scope>
    <source>
        <strain evidence="3">JCM 18531</strain>
    </source>
</reference>